<dbReference type="GO" id="GO:0005848">
    <property type="term" value="C:mRNA cleavage stimulating factor complex"/>
    <property type="evidence" value="ECO:0007669"/>
    <property type="project" value="InterPro"/>
</dbReference>
<comment type="subcellular location">
    <subcellularLocation>
        <location evidence="1">Nucleus</location>
    </subcellularLocation>
</comment>
<name>A0A0R3WNM7_HYDTA</name>
<sequence length="75" mass="8440">LTSGKDSVVKLWELSTSRCLISYTGAGTLGLHTHRSNAVFNHTEDYVLFPDEVTKSLCCWDSRNADRQRLLPLSE</sequence>
<evidence type="ECO:0000256" key="1">
    <source>
        <dbReference type="ARBA" id="ARBA00004123"/>
    </source>
</evidence>
<feature type="repeat" description="WD" evidence="4">
    <location>
        <begin position="1"/>
        <end position="22"/>
    </location>
</feature>
<evidence type="ECO:0000313" key="5">
    <source>
        <dbReference type="WBParaSite" id="TTAC_0000236501-mRNA-1"/>
    </source>
</evidence>
<dbReference type="GO" id="GO:0003723">
    <property type="term" value="F:RNA binding"/>
    <property type="evidence" value="ECO:0007669"/>
    <property type="project" value="TreeGrafter"/>
</dbReference>
<protein>
    <submittedName>
        <fullName evidence="5">WD_REPEATS_REGION domain-containing protein</fullName>
    </submittedName>
</protein>
<reference evidence="5" key="1">
    <citation type="submission" date="2017-02" db="UniProtKB">
        <authorList>
            <consortium name="WormBaseParasite"/>
        </authorList>
    </citation>
    <scope>IDENTIFICATION</scope>
</reference>
<keyword evidence="2" id="KW-0507">mRNA processing</keyword>
<dbReference type="InterPro" id="IPR036322">
    <property type="entry name" value="WD40_repeat_dom_sf"/>
</dbReference>
<dbReference type="SUPFAM" id="SSF50978">
    <property type="entry name" value="WD40 repeat-like"/>
    <property type="match status" value="1"/>
</dbReference>
<dbReference type="PROSITE" id="PS50082">
    <property type="entry name" value="WD_REPEATS_2"/>
    <property type="match status" value="1"/>
</dbReference>
<dbReference type="WBParaSite" id="TTAC_0000236501-mRNA-1">
    <property type="protein sequence ID" value="TTAC_0000236501-mRNA-1"/>
    <property type="gene ID" value="TTAC_0000236501"/>
</dbReference>
<dbReference type="STRING" id="6205.A0A0R3WNM7"/>
<keyword evidence="4" id="KW-0853">WD repeat</keyword>
<dbReference type="AlphaFoldDB" id="A0A0R3WNM7"/>
<evidence type="ECO:0000256" key="3">
    <source>
        <dbReference type="ARBA" id="ARBA00023242"/>
    </source>
</evidence>
<accession>A0A0R3WNM7</accession>
<dbReference type="GO" id="GO:0031124">
    <property type="term" value="P:mRNA 3'-end processing"/>
    <property type="evidence" value="ECO:0007669"/>
    <property type="project" value="InterPro"/>
</dbReference>
<dbReference type="PANTHER" id="PTHR44133:SF2">
    <property type="entry name" value="CLEAVAGE STIMULATION FACTOR SUBUNIT 1"/>
    <property type="match status" value="1"/>
</dbReference>
<evidence type="ECO:0000256" key="4">
    <source>
        <dbReference type="PROSITE-ProRule" id="PRU00221"/>
    </source>
</evidence>
<proteinExistence type="predicted"/>
<keyword evidence="3" id="KW-0539">Nucleus</keyword>
<dbReference type="InterPro" id="IPR001680">
    <property type="entry name" value="WD40_rpt"/>
</dbReference>
<evidence type="ECO:0000256" key="2">
    <source>
        <dbReference type="ARBA" id="ARBA00022664"/>
    </source>
</evidence>
<dbReference type="InterPro" id="IPR044633">
    <property type="entry name" value="CstF1-like"/>
</dbReference>
<dbReference type="PANTHER" id="PTHR44133">
    <property type="entry name" value="CLEAVAGE STIMULATION FACTOR SUBUNIT 1"/>
    <property type="match status" value="1"/>
</dbReference>
<organism evidence="5">
    <name type="scientific">Hydatigena taeniaeformis</name>
    <name type="common">Feline tapeworm</name>
    <name type="synonym">Taenia taeniaeformis</name>
    <dbReference type="NCBI Taxonomy" id="6205"/>
    <lineage>
        <taxon>Eukaryota</taxon>
        <taxon>Metazoa</taxon>
        <taxon>Spiralia</taxon>
        <taxon>Lophotrochozoa</taxon>
        <taxon>Platyhelminthes</taxon>
        <taxon>Cestoda</taxon>
        <taxon>Eucestoda</taxon>
        <taxon>Cyclophyllidea</taxon>
        <taxon>Taeniidae</taxon>
        <taxon>Hydatigera</taxon>
    </lineage>
</organism>